<keyword evidence="2" id="KW-1185">Reference proteome</keyword>
<sequence length="206" mass="23862">MGSITEPAYHIEGTLRQLPLEAYMAEYFDPERFLALCEHCPTYLTNWSCPPFAFDVREALAHYRYAHILVHRVTPDEQSWTACQPAEVGDYCFRLMRAVRDWIDPLLYQLERQHAGSRLFTAGRCRLCQPQECTRRAGEPCRHPDQMRSSLESWGFDLSGTTERLAGIPMVWGEEGHPPRYLTMVSALLSAEPVPERDFERLEVRL</sequence>
<dbReference type="Pfam" id="PF10050">
    <property type="entry name" value="DUF2284"/>
    <property type="match status" value="1"/>
</dbReference>
<dbReference type="EMBL" id="ACLR01000214">
    <property type="protein sequence ID" value="EEK16126.1"/>
    <property type="molecule type" value="Genomic_DNA"/>
</dbReference>
<protein>
    <recommendedName>
        <fullName evidence="3">Metal-binding protein</fullName>
    </recommendedName>
</protein>
<gene>
    <name evidence="1" type="ORF">PORUE0001_1353</name>
</gene>
<reference evidence="1 2" key="1">
    <citation type="submission" date="2009-04" db="EMBL/GenBank/DDBJ databases">
        <authorList>
            <person name="Sebastian Y."/>
            <person name="Madupu R."/>
            <person name="Durkin A.S."/>
            <person name="Torralba M."/>
            <person name="Methe B."/>
            <person name="Sutton G.G."/>
            <person name="Strausberg R.L."/>
            <person name="Nelson K.E."/>
        </authorList>
    </citation>
    <scope>NUCLEOTIDE SEQUENCE [LARGE SCALE GENOMIC DNA]</scope>
    <source>
        <strain evidence="1 2">60-3</strain>
    </source>
</reference>
<accession>C2MDS2</accession>
<evidence type="ECO:0000313" key="2">
    <source>
        <dbReference type="Proteomes" id="UP000003303"/>
    </source>
</evidence>
<evidence type="ECO:0008006" key="3">
    <source>
        <dbReference type="Google" id="ProtNLM"/>
    </source>
</evidence>
<comment type="caution">
    <text evidence="1">The sequence shown here is derived from an EMBL/GenBank/DDBJ whole genome shotgun (WGS) entry which is preliminary data.</text>
</comment>
<organism evidence="1 2">
    <name type="scientific">Porphyromonas uenonis 60-3</name>
    <dbReference type="NCBI Taxonomy" id="596327"/>
    <lineage>
        <taxon>Bacteria</taxon>
        <taxon>Pseudomonadati</taxon>
        <taxon>Bacteroidota</taxon>
        <taxon>Bacteroidia</taxon>
        <taxon>Bacteroidales</taxon>
        <taxon>Porphyromonadaceae</taxon>
        <taxon>Porphyromonas</taxon>
    </lineage>
</organism>
<dbReference type="STRING" id="596327.PORUE0001_1353"/>
<dbReference type="eggNOG" id="COG5423">
    <property type="taxonomic scope" value="Bacteria"/>
</dbReference>
<dbReference type="AlphaFoldDB" id="C2MDS2"/>
<proteinExistence type="predicted"/>
<dbReference type="Proteomes" id="UP000003303">
    <property type="component" value="Unassembled WGS sequence"/>
</dbReference>
<dbReference type="InterPro" id="IPR019271">
    <property type="entry name" value="DUF2284_metal-binding"/>
</dbReference>
<dbReference type="RefSeq" id="WP_007366043.1">
    <property type="nucleotide sequence ID" value="NZ_ACLR01000214.1"/>
</dbReference>
<name>C2MDS2_9PORP</name>
<evidence type="ECO:0000313" key="1">
    <source>
        <dbReference type="EMBL" id="EEK16126.1"/>
    </source>
</evidence>